<feature type="transmembrane region" description="Helical" evidence="1">
    <location>
        <begin position="74"/>
        <end position="92"/>
    </location>
</feature>
<reference evidence="2" key="2">
    <citation type="submission" date="2021-04" db="EMBL/GenBank/DDBJ databases">
        <authorList>
            <person name="Gilroy R."/>
        </authorList>
    </citation>
    <scope>NUCLEOTIDE SEQUENCE</scope>
    <source>
        <strain evidence="2">ChiHcolR34-3080</strain>
    </source>
</reference>
<proteinExistence type="predicted"/>
<evidence type="ECO:0000256" key="1">
    <source>
        <dbReference type="SAM" id="Phobius"/>
    </source>
</evidence>
<gene>
    <name evidence="2" type="ORF">H9890_08100</name>
</gene>
<keyword evidence="1" id="KW-0812">Transmembrane</keyword>
<dbReference type="EMBL" id="DXHQ01000095">
    <property type="protein sequence ID" value="HIW09342.1"/>
    <property type="molecule type" value="Genomic_DNA"/>
</dbReference>
<dbReference type="Proteomes" id="UP000823933">
    <property type="component" value="Unassembled WGS sequence"/>
</dbReference>
<sequence>MRKSVAGFLVSGVIFCAARFADLALFTDLETGLLIEGQVWLRYAVLFAWAALALAVGHTSAGSAAPLTAPKTRSAAFALSVPALTAGVFYLGRGLLDILAGSFLYGALGVLCALWLECLGQHWLLAGLGSQRRIQPPAWLGVLGSLLFVWDVLASFMTNGSSWHRTIPTSAVWQQLAALLLLAAVLRAVCLPGAASPKSVCRCGLLAYILCFAWQLPRCILLPAGPGDWALVALGLLGGACAMLCASPKQRGSHAAG</sequence>
<feature type="transmembrane region" description="Helical" evidence="1">
    <location>
        <begin position="229"/>
        <end position="246"/>
    </location>
</feature>
<feature type="transmembrane region" description="Helical" evidence="1">
    <location>
        <begin position="203"/>
        <end position="223"/>
    </location>
</feature>
<feature type="transmembrane region" description="Helical" evidence="1">
    <location>
        <begin position="98"/>
        <end position="116"/>
    </location>
</feature>
<evidence type="ECO:0000313" key="3">
    <source>
        <dbReference type="Proteomes" id="UP000823933"/>
    </source>
</evidence>
<protein>
    <submittedName>
        <fullName evidence="2">Uncharacterized protein</fullName>
    </submittedName>
</protein>
<accession>A0A9D1QBY8</accession>
<name>A0A9D1QBY8_9FIRM</name>
<dbReference type="AlphaFoldDB" id="A0A9D1QBY8"/>
<keyword evidence="1" id="KW-0472">Membrane</keyword>
<feature type="transmembrane region" description="Helical" evidence="1">
    <location>
        <begin position="44"/>
        <end position="67"/>
    </location>
</feature>
<feature type="transmembrane region" description="Helical" evidence="1">
    <location>
        <begin position="172"/>
        <end position="191"/>
    </location>
</feature>
<comment type="caution">
    <text evidence="2">The sequence shown here is derived from an EMBL/GenBank/DDBJ whole genome shotgun (WGS) entry which is preliminary data.</text>
</comment>
<feature type="transmembrane region" description="Helical" evidence="1">
    <location>
        <begin position="137"/>
        <end position="157"/>
    </location>
</feature>
<evidence type="ECO:0000313" key="2">
    <source>
        <dbReference type="EMBL" id="HIW09342.1"/>
    </source>
</evidence>
<reference evidence="2" key="1">
    <citation type="journal article" date="2021" name="PeerJ">
        <title>Extensive microbial diversity within the chicken gut microbiome revealed by metagenomics and culture.</title>
        <authorList>
            <person name="Gilroy R."/>
            <person name="Ravi A."/>
            <person name="Getino M."/>
            <person name="Pursley I."/>
            <person name="Horton D.L."/>
            <person name="Alikhan N.F."/>
            <person name="Baker D."/>
            <person name="Gharbi K."/>
            <person name="Hall N."/>
            <person name="Watson M."/>
            <person name="Adriaenssens E.M."/>
            <person name="Foster-Nyarko E."/>
            <person name="Jarju S."/>
            <person name="Secka A."/>
            <person name="Antonio M."/>
            <person name="Oren A."/>
            <person name="Chaudhuri R.R."/>
            <person name="La Ragione R."/>
            <person name="Hildebrand F."/>
            <person name="Pallen M.J."/>
        </authorList>
    </citation>
    <scope>NUCLEOTIDE SEQUENCE</scope>
    <source>
        <strain evidence="2">ChiHcolR34-3080</strain>
    </source>
</reference>
<keyword evidence="1" id="KW-1133">Transmembrane helix</keyword>
<organism evidence="2 3">
    <name type="scientific">Candidatus Faecalibacterium intestinigallinarum</name>
    <dbReference type="NCBI Taxonomy" id="2838581"/>
    <lineage>
        <taxon>Bacteria</taxon>
        <taxon>Bacillati</taxon>
        <taxon>Bacillota</taxon>
        <taxon>Clostridia</taxon>
        <taxon>Eubacteriales</taxon>
        <taxon>Oscillospiraceae</taxon>
        <taxon>Faecalibacterium</taxon>
    </lineage>
</organism>